<protein>
    <submittedName>
        <fullName evidence="2">DUF4133 domain-containing protein</fullName>
    </submittedName>
</protein>
<keyword evidence="1" id="KW-0812">Transmembrane</keyword>
<reference evidence="2" key="1">
    <citation type="submission" date="2020-10" db="EMBL/GenBank/DDBJ databases">
        <authorList>
            <person name="Gilroy R."/>
        </authorList>
    </citation>
    <scope>NUCLEOTIDE SEQUENCE</scope>
    <source>
        <strain evidence="2">D3-1215</strain>
    </source>
</reference>
<proteinExistence type="predicted"/>
<sequence length="108" mass="11820">MAAYPVNKGVGKPVELKGLRAQYVIYAVFGILLSFVLFFVCSFIIGQIAALIVGIIAMSASFAAVIYMNGRFGEHGLTRLFARRSTPCRLAINKRIYGLMLDKSADKV</sequence>
<feature type="transmembrane region" description="Helical" evidence="1">
    <location>
        <begin position="51"/>
        <end position="70"/>
    </location>
</feature>
<evidence type="ECO:0000313" key="2">
    <source>
        <dbReference type="EMBL" id="MBO8447309.1"/>
    </source>
</evidence>
<dbReference type="EMBL" id="JADIMR010000091">
    <property type="protein sequence ID" value="MBO8447309.1"/>
    <property type="molecule type" value="Genomic_DNA"/>
</dbReference>
<name>A0A9D9ELE7_9BACT</name>
<keyword evidence="1" id="KW-0472">Membrane</keyword>
<evidence type="ECO:0000313" key="3">
    <source>
        <dbReference type="Proteomes" id="UP000823637"/>
    </source>
</evidence>
<dbReference type="AlphaFoldDB" id="A0A9D9ELE7"/>
<accession>A0A9D9ELE7</accession>
<comment type="caution">
    <text evidence="2">The sequence shown here is derived from an EMBL/GenBank/DDBJ whole genome shotgun (WGS) entry which is preliminary data.</text>
</comment>
<dbReference type="Proteomes" id="UP000823637">
    <property type="component" value="Unassembled WGS sequence"/>
</dbReference>
<organism evidence="2 3">
    <name type="scientific">Candidatus Enterocola intestinipullorum</name>
    <dbReference type="NCBI Taxonomy" id="2840783"/>
    <lineage>
        <taxon>Bacteria</taxon>
        <taxon>Pseudomonadati</taxon>
        <taxon>Bacteroidota</taxon>
        <taxon>Bacteroidia</taxon>
        <taxon>Bacteroidales</taxon>
        <taxon>Candidatus Enterocola</taxon>
    </lineage>
</organism>
<gene>
    <name evidence="2" type="ORF">IAC32_06150</name>
</gene>
<evidence type="ECO:0000256" key="1">
    <source>
        <dbReference type="SAM" id="Phobius"/>
    </source>
</evidence>
<dbReference type="Pfam" id="PF13571">
    <property type="entry name" value="DUF4133"/>
    <property type="match status" value="1"/>
</dbReference>
<dbReference type="InterPro" id="IPR025407">
    <property type="entry name" value="DUF4133"/>
</dbReference>
<reference evidence="2" key="2">
    <citation type="journal article" date="2021" name="PeerJ">
        <title>Extensive microbial diversity within the chicken gut microbiome revealed by metagenomics and culture.</title>
        <authorList>
            <person name="Gilroy R."/>
            <person name="Ravi A."/>
            <person name="Getino M."/>
            <person name="Pursley I."/>
            <person name="Horton D.L."/>
            <person name="Alikhan N.F."/>
            <person name="Baker D."/>
            <person name="Gharbi K."/>
            <person name="Hall N."/>
            <person name="Watson M."/>
            <person name="Adriaenssens E.M."/>
            <person name="Foster-Nyarko E."/>
            <person name="Jarju S."/>
            <person name="Secka A."/>
            <person name="Antonio M."/>
            <person name="Oren A."/>
            <person name="Chaudhuri R.R."/>
            <person name="La Ragione R."/>
            <person name="Hildebrand F."/>
            <person name="Pallen M.J."/>
        </authorList>
    </citation>
    <scope>NUCLEOTIDE SEQUENCE</scope>
    <source>
        <strain evidence="2">D3-1215</strain>
    </source>
</reference>
<keyword evidence="1" id="KW-1133">Transmembrane helix</keyword>
<feature type="transmembrane region" description="Helical" evidence="1">
    <location>
        <begin position="23"/>
        <end position="45"/>
    </location>
</feature>